<reference evidence="1 3" key="1">
    <citation type="submission" date="2017-03" db="EMBL/GenBank/DDBJ databases">
        <title>Draft genome sequence of Moraxella equi CCUG 4950T type strain.</title>
        <authorList>
            <person name="Salva-Serra F."/>
            <person name="Engstrom-Jakobsson H."/>
            <person name="Thorell K."/>
            <person name="Jaen-Luchoro D."/>
            <person name="Gonzales-Siles L."/>
            <person name="Karlsson R."/>
            <person name="Yazdan S."/>
            <person name="Boulund F."/>
            <person name="Johnning A."/>
            <person name="Engstrand L."/>
            <person name="Kristiansson E."/>
            <person name="Moore E."/>
        </authorList>
    </citation>
    <scope>NUCLEOTIDE SEQUENCE [LARGE SCALE GENOMIC DNA]</scope>
    <source>
        <strain evidence="1 3">CCUG 4950</strain>
    </source>
</reference>
<evidence type="ECO:0000313" key="3">
    <source>
        <dbReference type="Proteomes" id="UP000190777"/>
    </source>
</evidence>
<keyword evidence="3" id="KW-1185">Reference proteome</keyword>
<gene>
    <name evidence="1" type="ORF">B5J93_01060</name>
    <name evidence="2" type="ORF">NCTC11012_02780</name>
</gene>
<evidence type="ECO:0000313" key="2">
    <source>
        <dbReference type="EMBL" id="STZ04498.1"/>
    </source>
</evidence>
<dbReference type="RefSeq" id="WP_079324018.1">
    <property type="nucleotide sequence ID" value="NZ_MXAP01000012.1"/>
</dbReference>
<name>A0A378QUL5_9GAMM</name>
<dbReference type="Proteomes" id="UP000190777">
    <property type="component" value="Unassembled WGS sequence"/>
</dbReference>
<dbReference type="EMBL" id="MXAP01000012">
    <property type="protein sequence ID" value="OPH40023.1"/>
    <property type="molecule type" value="Genomic_DNA"/>
</dbReference>
<reference evidence="2 4" key="2">
    <citation type="submission" date="2018-06" db="EMBL/GenBank/DDBJ databases">
        <authorList>
            <consortium name="Pathogen Informatics"/>
            <person name="Doyle S."/>
        </authorList>
    </citation>
    <scope>NUCLEOTIDE SEQUENCE [LARGE SCALE GENOMIC DNA]</scope>
    <source>
        <strain evidence="2 4">NCTC11012</strain>
    </source>
</reference>
<organism evidence="2 4">
    <name type="scientific">Moraxella equi</name>
    <dbReference type="NCBI Taxonomy" id="60442"/>
    <lineage>
        <taxon>Bacteria</taxon>
        <taxon>Pseudomonadati</taxon>
        <taxon>Pseudomonadota</taxon>
        <taxon>Gammaproteobacteria</taxon>
        <taxon>Moraxellales</taxon>
        <taxon>Moraxellaceae</taxon>
        <taxon>Moraxella</taxon>
    </lineage>
</organism>
<proteinExistence type="predicted"/>
<dbReference type="Proteomes" id="UP000254618">
    <property type="component" value="Unassembled WGS sequence"/>
</dbReference>
<accession>A0A378QUL5</accession>
<evidence type="ECO:0000313" key="4">
    <source>
        <dbReference type="Proteomes" id="UP000254618"/>
    </source>
</evidence>
<protein>
    <submittedName>
        <fullName evidence="2">Uncharacterized protein</fullName>
    </submittedName>
</protein>
<evidence type="ECO:0000313" key="1">
    <source>
        <dbReference type="EMBL" id="OPH40023.1"/>
    </source>
</evidence>
<dbReference type="EMBL" id="UGQF01000001">
    <property type="protein sequence ID" value="STZ04498.1"/>
    <property type="molecule type" value="Genomic_DNA"/>
</dbReference>
<dbReference type="AlphaFoldDB" id="A0A378QUL5"/>
<sequence>MAVVERTFVIDEELAVALDKICGLDKQSEYVNRLFASLIEQKNREAIENIIWHFDDSTPKQGEKTGTELLRQLRDTHYHV</sequence>